<dbReference type="OrthoDB" id="648213at2"/>
<dbReference type="EMBL" id="LFYT02000012">
    <property type="protein sequence ID" value="PVE42663.1"/>
    <property type="molecule type" value="Genomic_DNA"/>
</dbReference>
<accession>A0A2T7UD96</accession>
<name>A0A2T7UD96_9BURK</name>
<dbReference type="STRING" id="1293045.H663_13660"/>
<dbReference type="Pfam" id="PF08808">
    <property type="entry name" value="RES"/>
    <property type="match status" value="1"/>
</dbReference>
<comment type="caution">
    <text evidence="2">The sequence shown here is derived from an EMBL/GenBank/DDBJ whole genome shotgun (WGS) entry which is preliminary data.</text>
</comment>
<evidence type="ECO:0000259" key="1">
    <source>
        <dbReference type="SMART" id="SM00953"/>
    </source>
</evidence>
<dbReference type="InterPro" id="IPR041206">
    <property type="entry name" value="HEPN/RES_NTD1"/>
</dbReference>
<dbReference type="Proteomes" id="UP000037507">
    <property type="component" value="Unassembled WGS sequence"/>
</dbReference>
<reference evidence="2" key="1">
    <citation type="submission" date="2017-04" db="EMBL/GenBank/DDBJ databases">
        <title>Unexpected and diverse lifestyles within the genus Limnohabitans.</title>
        <authorList>
            <person name="Kasalicky V."/>
            <person name="Mehrshad M."/>
            <person name="Andrei S.-A."/>
            <person name="Salcher M."/>
            <person name="Kratochvilova H."/>
            <person name="Simek K."/>
            <person name="Ghai R."/>
        </authorList>
    </citation>
    <scope>NUCLEOTIDE SEQUENCE [LARGE SCALE GENOMIC DNA]</scope>
    <source>
        <strain evidence="2">II-D5</strain>
    </source>
</reference>
<protein>
    <recommendedName>
        <fullName evidence="1">RES domain-containing protein</fullName>
    </recommendedName>
</protein>
<dbReference type="RefSeq" id="WP_083451240.1">
    <property type="nucleotide sequence ID" value="NZ_LFYT02000012.1"/>
</dbReference>
<evidence type="ECO:0000313" key="3">
    <source>
        <dbReference type="Proteomes" id="UP000037507"/>
    </source>
</evidence>
<sequence length="389" mass="43344">MGRAKQAWMEAQERGWDGLDRHVCVDCVDDVYLASLVDASAHHTGCDYCGNSGVSTAEVSCILDAVKTGIHYAFNDEANAGAPYSKDFPIEYLSTQDVLEGTLSNEGVNWCNELIEDVAGALHEVGWVEALEGDFFGSYGHQRYRWSWSAFVSAVKHQSRFHFHVDKSVDEYGERPISPAEMLGFLGHVFEHNQMVQTISADAVFLRVRKGVWPLLAGEAGPPPHTKATGGRMNPAGIPYLYLAFDQTTALHEARAVVGDAVTVSRWQPSRELRVLDLTHQPKCMSIFEGRDPTQDYAIFLWHFLEDISKPLCKDDVPEIEYVPTQLVCEYLAQVFSPDGKPLDGLIYPSALTAGKNFVLFPERGQRYVKSSLERFGMVKFQSAEVIKA</sequence>
<dbReference type="InterPro" id="IPR014914">
    <property type="entry name" value="RES_dom"/>
</dbReference>
<feature type="domain" description="RES" evidence="1">
    <location>
        <begin position="216"/>
        <end position="372"/>
    </location>
</feature>
<proteinExistence type="predicted"/>
<gene>
    <name evidence="2" type="ORF">H663_011265</name>
</gene>
<dbReference type="SMART" id="SM00953">
    <property type="entry name" value="RES"/>
    <property type="match status" value="1"/>
</dbReference>
<evidence type="ECO:0000313" key="2">
    <source>
        <dbReference type="EMBL" id="PVE42663.1"/>
    </source>
</evidence>
<dbReference type="AlphaFoldDB" id="A0A2T7UD96"/>
<organism evidence="2 3">
    <name type="scientific">Limnohabitans planktonicus II-D5</name>
    <dbReference type="NCBI Taxonomy" id="1293045"/>
    <lineage>
        <taxon>Bacteria</taxon>
        <taxon>Pseudomonadati</taxon>
        <taxon>Pseudomonadota</taxon>
        <taxon>Betaproteobacteria</taxon>
        <taxon>Burkholderiales</taxon>
        <taxon>Comamonadaceae</taxon>
        <taxon>Limnohabitans</taxon>
    </lineage>
</organism>
<dbReference type="Pfam" id="PF18870">
    <property type="entry name" value="HEPN_RES_NTD1"/>
    <property type="match status" value="1"/>
</dbReference>
<keyword evidence="3" id="KW-1185">Reference proteome</keyword>